<evidence type="ECO:0000313" key="1">
    <source>
        <dbReference type="EMBL" id="KAJ9056276.1"/>
    </source>
</evidence>
<name>A0ACC2S1V0_9FUNG</name>
<proteinExistence type="predicted"/>
<organism evidence="1 2">
    <name type="scientific">Entomophthora muscae</name>
    <dbReference type="NCBI Taxonomy" id="34485"/>
    <lineage>
        <taxon>Eukaryota</taxon>
        <taxon>Fungi</taxon>
        <taxon>Fungi incertae sedis</taxon>
        <taxon>Zoopagomycota</taxon>
        <taxon>Entomophthoromycotina</taxon>
        <taxon>Entomophthoromycetes</taxon>
        <taxon>Entomophthorales</taxon>
        <taxon>Entomophthoraceae</taxon>
        <taxon>Entomophthora</taxon>
    </lineage>
</organism>
<comment type="caution">
    <text evidence="1">The sequence shown here is derived from an EMBL/GenBank/DDBJ whole genome shotgun (WGS) entry which is preliminary data.</text>
</comment>
<accession>A0ACC2S1V0</accession>
<keyword evidence="2" id="KW-1185">Reference proteome</keyword>
<reference evidence="1" key="1">
    <citation type="submission" date="2022-04" db="EMBL/GenBank/DDBJ databases">
        <title>Genome of the entomopathogenic fungus Entomophthora muscae.</title>
        <authorList>
            <person name="Elya C."/>
            <person name="Lovett B.R."/>
            <person name="Lee E."/>
            <person name="Macias A.M."/>
            <person name="Hajek A.E."/>
            <person name="De Bivort B.L."/>
            <person name="Kasson M.T."/>
            <person name="De Fine Licht H.H."/>
            <person name="Stajich J.E."/>
        </authorList>
    </citation>
    <scope>NUCLEOTIDE SEQUENCE</scope>
    <source>
        <strain evidence="1">Berkeley</strain>
    </source>
</reference>
<evidence type="ECO:0000313" key="2">
    <source>
        <dbReference type="Proteomes" id="UP001165960"/>
    </source>
</evidence>
<gene>
    <name evidence="1" type="ORF">DSO57_1034880</name>
</gene>
<dbReference type="Proteomes" id="UP001165960">
    <property type="component" value="Unassembled WGS sequence"/>
</dbReference>
<protein>
    <submittedName>
        <fullName evidence="1">Uncharacterized protein</fullName>
    </submittedName>
</protein>
<sequence length="134" mass="14343">MFSPADTCGRSAFESFWQRMWSPSNRKGSELGKGVRIDQGQDLNPDPEPLQAAFPRFPGVKPLQAEARNGFLKGEASQTKGIIVSNGGIIKAPNRGNKIPTICFMGLKTALVANQDVSPVKSMGPGPDPMTATQ</sequence>
<dbReference type="EMBL" id="QTSX02005977">
    <property type="protein sequence ID" value="KAJ9056276.1"/>
    <property type="molecule type" value="Genomic_DNA"/>
</dbReference>